<feature type="transmembrane region" description="Helical" evidence="7">
    <location>
        <begin position="55"/>
        <end position="78"/>
    </location>
</feature>
<dbReference type="PANTHER" id="PTHR11101:SF80">
    <property type="entry name" value="PHOSPHATE TRANSPORTER"/>
    <property type="match status" value="1"/>
</dbReference>
<dbReference type="STRING" id="2903.R1D9P0"/>
<evidence type="ECO:0000256" key="3">
    <source>
        <dbReference type="ARBA" id="ARBA00022592"/>
    </source>
</evidence>
<accession>A0A0D3IJ05</accession>
<dbReference type="GO" id="GO:0005315">
    <property type="term" value="F:phosphate transmembrane transporter activity"/>
    <property type="evidence" value="ECO:0007669"/>
    <property type="project" value="InterPro"/>
</dbReference>
<comment type="subcellular location">
    <subcellularLocation>
        <location evidence="1">Membrane</location>
        <topology evidence="1">Multi-pass membrane protein</topology>
    </subcellularLocation>
</comment>
<name>A0A0D3IJ05_EMIH1</name>
<dbReference type="PANTHER" id="PTHR11101">
    <property type="entry name" value="PHOSPHATE TRANSPORTER"/>
    <property type="match status" value="1"/>
</dbReference>
<evidence type="ECO:0000256" key="4">
    <source>
        <dbReference type="ARBA" id="ARBA00022692"/>
    </source>
</evidence>
<dbReference type="GO" id="GO:0016020">
    <property type="term" value="C:membrane"/>
    <property type="evidence" value="ECO:0007669"/>
    <property type="project" value="UniProtKB-SubCell"/>
</dbReference>
<keyword evidence="9" id="KW-1185">Reference proteome</keyword>
<protein>
    <recommendedName>
        <fullName evidence="10">Phosphate transporter</fullName>
    </recommendedName>
</protein>
<organism evidence="8 9">
    <name type="scientific">Emiliania huxleyi (strain CCMP1516)</name>
    <dbReference type="NCBI Taxonomy" id="280463"/>
    <lineage>
        <taxon>Eukaryota</taxon>
        <taxon>Haptista</taxon>
        <taxon>Haptophyta</taxon>
        <taxon>Prymnesiophyceae</taxon>
        <taxon>Isochrysidales</taxon>
        <taxon>Noelaerhabdaceae</taxon>
        <taxon>Emiliania</taxon>
    </lineage>
</organism>
<dbReference type="EnsemblProtists" id="EOD11240">
    <property type="protein sequence ID" value="EOD11240"/>
    <property type="gene ID" value="EMIHUDRAFT_257475"/>
</dbReference>
<dbReference type="KEGG" id="ehx:EMIHUDRAFT_257475"/>
<dbReference type="GeneID" id="17257391"/>
<dbReference type="HOGENOM" id="CLU_2504725_0_0_1"/>
<sequence>SRGFAIELGAALVIIVGSRMGWPLSATHCQVGATTGVALLEGTRGVNTAVLVKTAVGWVVTLVVVGCTTAALAAWGLYAPALMRAA</sequence>
<evidence type="ECO:0008006" key="10">
    <source>
        <dbReference type="Google" id="ProtNLM"/>
    </source>
</evidence>
<dbReference type="InterPro" id="IPR001204">
    <property type="entry name" value="Phos_transporter"/>
</dbReference>
<keyword evidence="2" id="KW-0813">Transport</keyword>
<evidence type="ECO:0000256" key="7">
    <source>
        <dbReference type="SAM" id="Phobius"/>
    </source>
</evidence>
<dbReference type="AlphaFoldDB" id="A0A0D3IJ05"/>
<evidence type="ECO:0000256" key="2">
    <source>
        <dbReference type="ARBA" id="ARBA00022448"/>
    </source>
</evidence>
<evidence type="ECO:0000256" key="5">
    <source>
        <dbReference type="ARBA" id="ARBA00022989"/>
    </source>
</evidence>
<evidence type="ECO:0000313" key="9">
    <source>
        <dbReference type="Proteomes" id="UP000013827"/>
    </source>
</evidence>
<keyword evidence="6 7" id="KW-0472">Membrane</keyword>
<reference evidence="9" key="1">
    <citation type="journal article" date="2013" name="Nature">
        <title>Pan genome of the phytoplankton Emiliania underpins its global distribution.</title>
        <authorList>
            <person name="Read B.A."/>
            <person name="Kegel J."/>
            <person name="Klute M.J."/>
            <person name="Kuo A."/>
            <person name="Lefebvre S.C."/>
            <person name="Maumus F."/>
            <person name="Mayer C."/>
            <person name="Miller J."/>
            <person name="Monier A."/>
            <person name="Salamov A."/>
            <person name="Young J."/>
            <person name="Aguilar M."/>
            <person name="Claverie J.M."/>
            <person name="Frickenhaus S."/>
            <person name="Gonzalez K."/>
            <person name="Herman E.K."/>
            <person name="Lin Y.C."/>
            <person name="Napier J."/>
            <person name="Ogata H."/>
            <person name="Sarno A.F."/>
            <person name="Shmutz J."/>
            <person name="Schroeder D."/>
            <person name="de Vargas C."/>
            <person name="Verret F."/>
            <person name="von Dassow P."/>
            <person name="Valentin K."/>
            <person name="Van de Peer Y."/>
            <person name="Wheeler G."/>
            <person name="Dacks J.B."/>
            <person name="Delwiche C.F."/>
            <person name="Dyhrman S.T."/>
            <person name="Glockner G."/>
            <person name="John U."/>
            <person name="Richards T."/>
            <person name="Worden A.Z."/>
            <person name="Zhang X."/>
            <person name="Grigoriev I.V."/>
            <person name="Allen A.E."/>
            <person name="Bidle K."/>
            <person name="Borodovsky M."/>
            <person name="Bowler C."/>
            <person name="Brownlee C."/>
            <person name="Cock J.M."/>
            <person name="Elias M."/>
            <person name="Gladyshev V.N."/>
            <person name="Groth M."/>
            <person name="Guda C."/>
            <person name="Hadaegh A."/>
            <person name="Iglesias-Rodriguez M.D."/>
            <person name="Jenkins J."/>
            <person name="Jones B.M."/>
            <person name="Lawson T."/>
            <person name="Leese F."/>
            <person name="Lindquist E."/>
            <person name="Lobanov A."/>
            <person name="Lomsadze A."/>
            <person name="Malik S.B."/>
            <person name="Marsh M.E."/>
            <person name="Mackinder L."/>
            <person name="Mock T."/>
            <person name="Mueller-Roeber B."/>
            <person name="Pagarete A."/>
            <person name="Parker M."/>
            <person name="Probert I."/>
            <person name="Quesneville H."/>
            <person name="Raines C."/>
            <person name="Rensing S.A."/>
            <person name="Riano-Pachon D.M."/>
            <person name="Richier S."/>
            <person name="Rokitta S."/>
            <person name="Shiraiwa Y."/>
            <person name="Soanes D.M."/>
            <person name="van der Giezen M."/>
            <person name="Wahlund T.M."/>
            <person name="Williams B."/>
            <person name="Wilson W."/>
            <person name="Wolfe G."/>
            <person name="Wurch L.L."/>
        </authorList>
    </citation>
    <scope>NUCLEOTIDE SEQUENCE</scope>
</reference>
<dbReference type="Proteomes" id="UP000013827">
    <property type="component" value="Unassembled WGS sequence"/>
</dbReference>
<keyword evidence="3" id="KW-0592">Phosphate transport</keyword>
<keyword evidence="4 7" id="KW-0812">Transmembrane</keyword>
<evidence type="ECO:0000256" key="1">
    <source>
        <dbReference type="ARBA" id="ARBA00004141"/>
    </source>
</evidence>
<evidence type="ECO:0000256" key="6">
    <source>
        <dbReference type="ARBA" id="ARBA00023136"/>
    </source>
</evidence>
<dbReference type="OMA" id="WPLSATH"/>
<dbReference type="Pfam" id="PF01384">
    <property type="entry name" value="PHO4"/>
    <property type="match status" value="1"/>
</dbReference>
<reference evidence="8" key="2">
    <citation type="submission" date="2024-10" db="UniProtKB">
        <authorList>
            <consortium name="EnsemblProtists"/>
        </authorList>
    </citation>
    <scope>IDENTIFICATION</scope>
</reference>
<keyword evidence="5 7" id="KW-1133">Transmembrane helix</keyword>
<dbReference type="GO" id="GO:0035435">
    <property type="term" value="P:phosphate ion transmembrane transport"/>
    <property type="evidence" value="ECO:0007669"/>
    <property type="project" value="TreeGrafter"/>
</dbReference>
<dbReference type="RefSeq" id="XP_005763669.1">
    <property type="nucleotide sequence ID" value="XM_005763612.1"/>
</dbReference>
<proteinExistence type="predicted"/>
<evidence type="ECO:0000313" key="8">
    <source>
        <dbReference type="EnsemblProtists" id="EOD11240"/>
    </source>
</evidence>
<dbReference type="PaxDb" id="2903-EOD11240"/>